<evidence type="ECO:0000259" key="5">
    <source>
        <dbReference type="PROSITE" id="PS50090"/>
    </source>
</evidence>
<name>A0A200R6Q3_MACCD</name>
<keyword evidence="3" id="KW-0862">Zinc</keyword>
<evidence type="ECO:0000256" key="2">
    <source>
        <dbReference type="ARBA" id="ARBA00022771"/>
    </source>
</evidence>
<sequence length="954" mass="105826">MMMDAGKAITPPPSSSDHLPWLWVIESLSDSKLVVDPSLLHDLISKASELTTDDSFIENVRERLALNQLEDLLCGPSTSKSTAAAVADAIPSNATLNSESHSKVGIDVSDRAQDVLRLLHDNMETSNMRISMLDSLKWDVHQFILHKRAGLPKCDLRQLKSAILEGVDPSASLLREMAGLGKEDQLVKIPVDVDVPNAAILEADNSSAEIFRQRSRLEKVDQQDHRIPVNVGDPNTAAGKCDENMNDLEIQSSKEHSCHLGPENGNQLLLEDSCGKDLISMRKESPEQNHNQCLGECRMGLDTVNNAAEGLEQSLKYDEVHSKNQNSVPLAPENMKEIVQETPPDSSLISSKKERSCFSKKELVHCVGKGTFCGERGDQQPGPKDLNNNVELKSLRQNSTSLHGNEPVQDPSGRNLSSVDKEVSDSAKGIRVHDLQGDGNLVHDGDGFECVSLKRLKQGINDCQIQHNLSHCPSSDGVIPEEAHLDGHHQNNYINESKVDSESRTKPGTSSSYDRNLDKAPTFDSDEEMVIAAEKHSFLSSQSTFNQDSQATAGWTEGSICIKCNEGGQLLTCCVSSCPLAVHESCVGSSFSVSDSGKFYCPFCSYVQAIASHRETKKKAALVKKKVALARNHLSEFMCMVNAQRQQQPSELAPSEELINSRMVEDTNFLNDIHGSRLQREIINNQPMQAAVSQQEAEVALECINSLPSRGDAPKSPLSDRNAAKARGEVHWKQVIGHKNQRLVEDEELAEPCTAHHSDDLPQRVEETTLNCENTLNVLLSEEREKAEMNEDQPYVSEESKHVKAHRKGKTVKSSCRYAETASIHQEHADVEKEIEDWQYTADPHQGPSCQRNVNADKVAENQNDDGISSGSRRRARVATQHSNWERRKKTAWSAEEEEILKEGVFRFASHDGKTVPWKKIREFGSHVFLKSRTTIDLKDKWRNIWSKGGGRRG</sequence>
<keyword evidence="1" id="KW-0479">Metal-binding</keyword>
<dbReference type="PROSITE" id="PS50090">
    <property type="entry name" value="MYB_LIKE"/>
    <property type="match status" value="1"/>
</dbReference>
<comment type="caution">
    <text evidence="6">The sequence shown here is derived from an EMBL/GenBank/DDBJ whole genome shotgun (WGS) entry which is preliminary data.</text>
</comment>
<feature type="compositionally biased region" description="Polar residues" evidence="4">
    <location>
        <begin position="861"/>
        <end position="871"/>
    </location>
</feature>
<dbReference type="InterPro" id="IPR009057">
    <property type="entry name" value="Homeodomain-like_sf"/>
</dbReference>
<dbReference type="SMART" id="SM00717">
    <property type="entry name" value="SANT"/>
    <property type="match status" value="1"/>
</dbReference>
<reference evidence="6 7" key="1">
    <citation type="journal article" date="2017" name="Mol. Plant">
        <title>The Genome of Medicinal Plant Macleaya cordata Provides New Insights into Benzylisoquinoline Alkaloids Metabolism.</title>
        <authorList>
            <person name="Liu X."/>
            <person name="Liu Y."/>
            <person name="Huang P."/>
            <person name="Ma Y."/>
            <person name="Qing Z."/>
            <person name="Tang Q."/>
            <person name="Cao H."/>
            <person name="Cheng P."/>
            <person name="Zheng Y."/>
            <person name="Yuan Z."/>
            <person name="Zhou Y."/>
            <person name="Liu J."/>
            <person name="Tang Z."/>
            <person name="Zhuo Y."/>
            <person name="Zhang Y."/>
            <person name="Yu L."/>
            <person name="Huang J."/>
            <person name="Yang P."/>
            <person name="Peng Q."/>
            <person name="Zhang J."/>
            <person name="Jiang W."/>
            <person name="Zhang Z."/>
            <person name="Lin K."/>
            <person name="Ro D.K."/>
            <person name="Chen X."/>
            <person name="Xiong X."/>
            <person name="Shang Y."/>
            <person name="Huang S."/>
            <person name="Zeng J."/>
        </authorList>
    </citation>
    <scope>NUCLEOTIDE SEQUENCE [LARGE SCALE GENOMIC DNA]</scope>
    <source>
        <strain evidence="7">cv. BLH2017</strain>
        <tissue evidence="6">Root</tissue>
    </source>
</reference>
<dbReference type="PROSITE" id="PS01359">
    <property type="entry name" value="ZF_PHD_1"/>
    <property type="match status" value="1"/>
</dbReference>
<organism evidence="6 7">
    <name type="scientific">Macleaya cordata</name>
    <name type="common">Five-seeded plume-poppy</name>
    <name type="synonym">Bocconia cordata</name>
    <dbReference type="NCBI Taxonomy" id="56857"/>
    <lineage>
        <taxon>Eukaryota</taxon>
        <taxon>Viridiplantae</taxon>
        <taxon>Streptophyta</taxon>
        <taxon>Embryophyta</taxon>
        <taxon>Tracheophyta</taxon>
        <taxon>Spermatophyta</taxon>
        <taxon>Magnoliopsida</taxon>
        <taxon>Ranunculales</taxon>
        <taxon>Papaveraceae</taxon>
        <taxon>Papaveroideae</taxon>
        <taxon>Macleaya</taxon>
    </lineage>
</organism>
<dbReference type="PANTHER" id="PTHR47863:SF4">
    <property type="entry name" value="RING_FYVE_PHD ZINC FINGER SUPERFAMILY PROTEIN"/>
    <property type="match status" value="1"/>
</dbReference>
<dbReference type="InterPro" id="IPR001005">
    <property type="entry name" value="SANT/Myb"/>
</dbReference>
<feature type="region of interest" description="Disordered" evidence="4">
    <location>
        <begin position="400"/>
        <end position="427"/>
    </location>
</feature>
<dbReference type="CDD" id="cd11660">
    <property type="entry name" value="SANT_TRF"/>
    <property type="match status" value="1"/>
</dbReference>
<dbReference type="Proteomes" id="UP000195402">
    <property type="component" value="Unassembled WGS sequence"/>
</dbReference>
<feature type="region of interest" description="Disordered" evidence="4">
    <location>
        <begin position="494"/>
        <end position="520"/>
    </location>
</feature>
<evidence type="ECO:0000256" key="4">
    <source>
        <dbReference type="SAM" id="MobiDB-lite"/>
    </source>
</evidence>
<dbReference type="SMART" id="SM00249">
    <property type="entry name" value="PHD"/>
    <property type="match status" value="1"/>
</dbReference>
<dbReference type="SUPFAM" id="SSF46689">
    <property type="entry name" value="Homeodomain-like"/>
    <property type="match status" value="1"/>
</dbReference>
<evidence type="ECO:0000256" key="3">
    <source>
        <dbReference type="ARBA" id="ARBA00022833"/>
    </source>
</evidence>
<dbReference type="OMA" id="WLWVIES"/>
<dbReference type="AlphaFoldDB" id="A0A200R6Q3"/>
<dbReference type="Gene3D" id="3.30.40.10">
    <property type="entry name" value="Zinc/RING finger domain, C3HC4 (zinc finger)"/>
    <property type="match status" value="1"/>
</dbReference>
<evidence type="ECO:0000256" key="1">
    <source>
        <dbReference type="ARBA" id="ARBA00022723"/>
    </source>
</evidence>
<feature type="region of interest" description="Disordered" evidence="4">
    <location>
        <begin position="861"/>
        <end position="891"/>
    </location>
</feature>
<keyword evidence="7" id="KW-1185">Reference proteome</keyword>
<evidence type="ECO:0000313" key="6">
    <source>
        <dbReference type="EMBL" id="OVA18370.1"/>
    </source>
</evidence>
<dbReference type="InterPro" id="IPR013083">
    <property type="entry name" value="Znf_RING/FYVE/PHD"/>
</dbReference>
<proteinExistence type="predicted"/>
<dbReference type="OrthoDB" id="608866at2759"/>
<gene>
    <name evidence="6" type="ORF">BVC80_1833g19</name>
</gene>
<dbReference type="InterPro" id="IPR019786">
    <property type="entry name" value="Zinc_finger_PHD-type_CS"/>
</dbReference>
<accession>A0A200R6Q3</accession>
<dbReference type="SUPFAM" id="SSF57903">
    <property type="entry name" value="FYVE/PHD zinc finger"/>
    <property type="match status" value="1"/>
</dbReference>
<protein>
    <submittedName>
        <fullName evidence="6">SANT/Myb domain</fullName>
    </submittedName>
</protein>
<keyword evidence="2" id="KW-0863">Zinc-finger</keyword>
<dbReference type="Gene3D" id="1.10.10.60">
    <property type="entry name" value="Homeodomain-like"/>
    <property type="match status" value="1"/>
</dbReference>
<dbReference type="PANTHER" id="PTHR47863">
    <property type="entry name" value="RING/FYVE/PHD ZINC FINGER SUPERFAMILY PROTEIN"/>
    <property type="match status" value="1"/>
</dbReference>
<feature type="domain" description="Myb-like" evidence="5">
    <location>
        <begin position="885"/>
        <end position="946"/>
    </location>
</feature>
<dbReference type="InterPro" id="IPR001965">
    <property type="entry name" value="Znf_PHD"/>
</dbReference>
<dbReference type="InterPro" id="IPR011011">
    <property type="entry name" value="Znf_FYVE_PHD"/>
</dbReference>
<dbReference type="EMBL" id="MVGT01000436">
    <property type="protein sequence ID" value="OVA18370.1"/>
    <property type="molecule type" value="Genomic_DNA"/>
</dbReference>
<dbReference type="InParanoid" id="A0A200R6Q3"/>
<evidence type="ECO:0000313" key="7">
    <source>
        <dbReference type="Proteomes" id="UP000195402"/>
    </source>
</evidence>
<dbReference type="GO" id="GO:0008270">
    <property type="term" value="F:zinc ion binding"/>
    <property type="evidence" value="ECO:0007669"/>
    <property type="project" value="UniProtKB-KW"/>
</dbReference>
<feature type="region of interest" description="Disordered" evidence="4">
    <location>
        <begin position="786"/>
        <end position="808"/>
    </location>
</feature>